<dbReference type="Proteomes" id="UP000182584">
    <property type="component" value="Unassembled WGS sequence"/>
</dbReference>
<dbReference type="AlphaFoldDB" id="A0A1H9N6F0"/>
<dbReference type="RefSeq" id="WP_278306304.1">
    <property type="nucleotide sequence ID" value="NZ_FOGJ01000004.1"/>
</dbReference>
<evidence type="ECO:0000313" key="1">
    <source>
        <dbReference type="EMBL" id="SER31478.1"/>
    </source>
</evidence>
<name>A0A1H9N6F0_BUTFI</name>
<gene>
    <name evidence="1" type="ORF">SAMN04487884_10464</name>
</gene>
<reference evidence="1 2" key="1">
    <citation type="submission" date="2016-10" db="EMBL/GenBank/DDBJ databases">
        <authorList>
            <person name="de Groot N.N."/>
        </authorList>
    </citation>
    <scope>NUCLEOTIDE SEQUENCE [LARGE SCALE GENOMIC DNA]</scope>
    <source>
        <strain evidence="1 2">AR40</strain>
    </source>
</reference>
<protein>
    <submittedName>
        <fullName evidence="1">Uncharacterized protein</fullName>
    </submittedName>
</protein>
<organism evidence="1 2">
    <name type="scientific">Butyrivibrio fibrisolvens</name>
    <dbReference type="NCBI Taxonomy" id="831"/>
    <lineage>
        <taxon>Bacteria</taxon>
        <taxon>Bacillati</taxon>
        <taxon>Bacillota</taxon>
        <taxon>Clostridia</taxon>
        <taxon>Lachnospirales</taxon>
        <taxon>Lachnospiraceae</taxon>
        <taxon>Butyrivibrio</taxon>
    </lineage>
</organism>
<sequence length="40" mass="4570">MLSDDAKKTIISNAIKYIQKVFDNNSDGHDTDRLDARKEC</sequence>
<accession>A0A1H9N6F0</accession>
<proteinExistence type="predicted"/>
<evidence type="ECO:0000313" key="2">
    <source>
        <dbReference type="Proteomes" id="UP000182584"/>
    </source>
</evidence>
<dbReference type="EMBL" id="FOGJ01000004">
    <property type="protein sequence ID" value="SER31478.1"/>
    <property type="molecule type" value="Genomic_DNA"/>
</dbReference>